<accession>A0ACB0ZU69</accession>
<dbReference type="EMBL" id="CAVMJV010000048">
    <property type="protein sequence ID" value="CAK5082695.1"/>
    <property type="molecule type" value="Genomic_DNA"/>
</dbReference>
<organism evidence="1 2">
    <name type="scientific">Meloidogyne enterolobii</name>
    <name type="common">Root-knot nematode worm</name>
    <name type="synonym">Meloidogyne mayaguensis</name>
    <dbReference type="NCBI Taxonomy" id="390850"/>
    <lineage>
        <taxon>Eukaryota</taxon>
        <taxon>Metazoa</taxon>
        <taxon>Ecdysozoa</taxon>
        <taxon>Nematoda</taxon>
        <taxon>Chromadorea</taxon>
        <taxon>Rhabditida</taxon>
        <taxon>Tylenchina</taxon>
        <taxon>Tylenchomorpha</taxon>
        <taxon>Tylenchoidea</taxon>
        <taxon>Meloidogynidae</taxon>
        <taxon>Meloidogyninae</taxon>
        <taxon>Meloidogyne</taxon>
    </lineage>
</organism>
<reference evidence="1" key="1">
    <citation type="submission" date="2023-11" db="EMBL/GenBank/DDBJ databases">
        <authorList>
            <person name="Poullet M."/>
        </authorList>
    </citation>
    <scope>NUCLEOTIDE SEQUENCE</scope>
    <source>
        <strain evidence="1">E1834</strain>
    </source>
</reference>
<dbReference type="Proteomes" id="UP001497535">
    <property type="component" value="Unassembled WGS sequence"/>
</dbReference>
<evidence type="ECO:0000313" key="2">
    <source>
        <dbReference type="Proteomes" id="UP001497535"/>
    </source>
</evidence>
<evidence type="ECO:0000313" key="1">
    <source>
        <dbReference type="EMBL" id="CAK5082695.1"/>
    </source>
</evidence>
<proteinExistence type="predicted"/>
<name>A0ACB0ZU69_MELEN</name>
<protein>
    <submittedName>
        <fullName evidence="1">Uncharacterized protein</fullName>
    </submittedName>
</protein>
<keyword evidence="2" id="KW-1185">Reference proteome</keyword>
<comment type="caution">
    <text evidence="1">The sequence shown here is derived from an EMBL/GenBank/DDBJ whole genome shotgun (WGS) entry which is preliminary data.</text>
</comment>
<gene>
    <name evidence="1" type="ORF">MENTE1834_LOCUS29990</name>
</gene>
<sequence length="136" mass="15644">MENSNENDTENDGTERRKISILDLELIAPNKQIIKQLILLNSIALPINFGDINSLHYKQVLKNELAIKGVESVDDEDERRKIVFFSRGIFSENFGVKVGLPKWTDSDRKMESGLRYLTRKRFVRPGSIKIRPEKGV</sequence>